<reference evidence="9 10" key="1">
    <citation type="submission" date="2018-11" db="EMBL/GenBank/DDBJ databases">
        <title>Genomic Encyclopedia of Type Strains, Phase IV (KMG-IV): sequencing the most valuable type-strain genomes for metagenomic binning, comparative biology and taxonomic classification.</title>
        <authorList>
            <person name="Goeker M."/>
        </authorList>
    </citation>
    <scope>NUCLEOTIDE SEQUENCE [LARGE SCALE GENOMIC DNA]</scope>
    <source>
        <strain evidence="9 10">DSM 22027</strain>
    </source>
</reference>
<dbReference type="Pfam" id="PF03787">
    <property type="entry name" value="RAMPs"/>
    <property type="match status" value="1"/>
</dbReference>
<keyword evidence="5" id="KW-0051">Antiviral defense</keyword>
<dbReference type="OrthoDB" id="24360at2"/>
<dbReference type="Proteomes" id="UP000276223">
    <property type="component" value="Unassembled WGS sequence"/>
</dbReference>
<dbReference type="GO" id="GO:0051607">
    <property type="term" value="P:defense response to virus"/>
    <property type="evidence" value="ECO:0007669"/>
    <property type="project" value="UniProtKB-KW"/>
</dbReference>
<keyword evidence="4" id="KW-0694">RNA-binding</keyword>
<proteinExistence type="inferred from homology"/>
<comment type="similarity">
    <text evidence="2">Belongs to the CRISPR-associated Csm5 family.</text>
</comment>
<evidence type="ECO:0000256" key="3">
    <source>
        <dbReference type="ARBA" id="ARBA00016113"/>
    </source>
</evidence>
<evidence type="ECO:0000259" key="8">
    <source>
        <dbReference type="Pfam" id="PF03787"/>
    </source>
</evidence>
<dbReference type="InterPro" id="IPR010173">
    <property type="entry name" value="CRISPR-assoc_Csm5"/>
</dbReference>
<dbReference type="InterPro" id="IPR005537">
    <property type="entry name" value="RAMP_III_fam"/>
</dbReference>
<dbReference type="PANTHER" id="PTHR38007:SF1">
    <property type="entry name" value="CRISPR SYSTEM CMS PROTEIN CSM5"/>
    <property type="match status" value="1"/>
</dbReference>
<dbReference type="GO" id="GO:0003723">
    <property type="term" value="F:RNA binding"/>
    <property type="evidence" value="ECO:0007669"/>
    <property type="project" value="UniProtKB-KW"/>
</dbReference>
<organism evidence="9 10">
    <name type="scientific">Desulfosoma caldarium</name>
    <dbReference type="NCBI Taxonomy" id="610254"/>
    <lineage>
        <taxon>Bacteria</taxon>
        <taxon>Pseudomonadati</taxon>
        <taxon>Thermodesulfobacteriota</taxon>
        <taxon>Syntrophobacteria</taxon>
        <taxon>Syntrophobacterales</taxon>
        <taxon>Syntrophobacteraceae</taxon>
        <taxon>Desulfosoma</taxon>
    </lineage>
</organism>
<name>A0A3N1ULE5_9BACT</name>
<evidence type="ECO:0000256" key="1">
    <source>
        <dbReference type="ARBA" id="ARBA00003088"/>
    </source>
</evidence>
<dbReference type="AlphaFoldDB" id="A0A3N1ULE5"/>
<evidence type="ECO:0000256" key="2">
    <source>
        <dbReference type="ARBA" id="ARBA00006680"/>
    </source>
</evidence>
<evidence type="ECO:0000256" key="5">
    <source>
        <dbReference type="ARBA" id="ARBA00023118"/>
    </source>
</evidence>
<evidence type="ECO:0000256" key="7">
    <source>
        <dbReference type="SAM" id="MobiDB-lite"/>
    </source>
</evidence>
<feature type="region of interest" description="Disordered" evidence="7">
    <location>
        <begin position="414"/>
        <end position="493"/>
    </location>
</feature>
<comment type="function">
    <text evidence="1">This subunit might be involved in maturation of a crRNA intermediate to its mature form.</text>
</comment>
<dbReference type="PANTHER" id="PTHR38007">
    <property type="entry name" value="CRISPR SYSTEM CMS PROTEIN CSM5"/>
    <property type="match status" value="1"/>
</dbReference>
<accession>A0A3N1ULE5</accession>
<gene>
    <name evidence="9" type="ORF">EDC27_1717</name>
</gene>
<feature type="domain" description="CRISPR type III-associated protein" evidence="8">
    <location>
        <begin position="22"/>
        <end position="240"/>
    </location>
</feature>
<evidence type="ECO:0000256" key="4">
    <source>
        <dbReference type="ARBA" id="ARBA00022884"/>
    </source>
</evidence>
<protein>
    <recommendedName>
        <fullName evidence="3">CRISPR system Cms protein Csm5</fullName>
    </recommendedName>
    <alternativeName>
        <fullName evidence="6">CRISPR type III A-associated protein Csm5</fullName>
    </alternativeName>
</protein>
<dbReference type="EMBL" id="RJVA01000012">
    <property type="protein sequence ID" value="ROQ92045.1"/>
    <property type="molecule type" value="Genomic_DNA"/>
</dbReference>
<sequence>MIGQAAPSWEAAEPLEKLVVHLMVVSPIHIGTREGALLPMEYLFDGHRVHVVDESKLGRFLMQRNLMDRFVFESFSGNLRRVGLSGFLKQHARGVEERQIGPEVAAYSVPGGGPDMAEFRPFTRDGFGRVYLPATSIKGVLRTAFLYASLKSQAAHAQGKNHPLETQVKGWIQKLRGERSRERAKKFLSADLQREVLQSWNLKGKPHDQNKDILRCLKVRDAYPLNGKVQTRVIPIRFLSKRGDGTHYWSQKPKGGGDLVIWVEAVVGGTFVTEISWDHQLFEMFQKENPKKTLPLSGKPSPKQVLLLARRMNQDVLGHETAFLTDKGVSEARQLRSWYQNIRERTKGSLFRIGFGSGMLSTTVNLLWSDGLRQDIRNVCGHDRGQEPAPKSRRVWVKSETQCLPMGWAAIMIPGAAPSQPSTPKPGTGKASGPGNETEPGMPTSMPPKPAFTPKTERPTEVPGGRGHGPGPTASPVSQPKPSPPPGLLGKAQSVHLTDKLAMERLLEQMEEADDATAKQAARALKERLQREGLWKSTPFRVDIEAFLQDE</sequence>
<evidence type="ECO:0000313" key="9">
    <source>
        <dbReference type="EMBL" id="ROQ92045.1"/>
    </source>
</evidence>
<evidence type="ECO:0000313" key="10">
    <source>
        <dbReference type="Proteomes" id="UP000276223"/>
    </source>
</evidence>
<keyword evidence="10" id="KW-1185">Reference proteome</keyword>
<comment type="caution">
    <text evidence="9">The sequence shown here is derived from an EMBL/GenBank/DDBJ whole genome shotgun (WGS) entry which is preliminary data.</text>
</comment>
<evidence type="ECO:0000256" key="6">
    <source>
        <dbReference type="ARBA" id="ARBA00031720"/>
    </source>
</evidence>
<dbReference type="NCBIfam" id="TIGR01899">
    <property type="entry name" value="cas_TM1807_csm5"/>
    <property type="match status" value="1"/>
</dbReference>